<dbReference type="GeneID" id="19486987"/>
<dbReference type="Pfam" id="PF23884">
    <property type="entry name" value="DUF7237"/>
    <property type="match status" value="1"/>
</dbReference>
<evidence type="ECO:0000313" key="3">
    <source>
        <dbReference type="Proteomes" id="UP000026908"/>
    </source>
</evidence>
<keyword evidence="3" id="KW-1185">Reference proteome</keyword>
<organism evidence="2 3">
    <name type="scientific">Escherichia phage vB_EcoS_FFH_1</name>
    <dbReference type="NCBI Taxonomy" id="1446489"/>
    <lineage>
        <taxon>Viruses</taxon>
        <taxon>Duplodnaviria</taxon>
        <taxon>Heunggongvirae</taxon>
        <taxon>Uroviricota</taxon>
        <taxon>Caudoviricetes</taxon>
        <taxon>Demerecviridae</taxon>
        <taxon>Markadamsvirinae</taxon>
        <taxon>Tequintavirus</taxon>
        <taxon>Tequintavirus FFH1</taxon>
    </lineage>
</organism>
<dbReference type="Proteomes" id="UP000026908">
    <property type="component" value="Segment"/>
</dbReference>
<dbReference type="OrthoDB" id="23171at10239"/>
<dbReference type="InterPro" id="IPR055661">
    <property type="entry name" value="DUF7237"/>
</dbReference>
<feature type="transmembrane region" description="Helical" evidence="1">
    <location>
        <begin position="6"/>
        <end position="23"/>
    </location>
</feature>
<keyword evidence="1" id="KW-0472">Membrane</keyword>
<proteinExistence type="predicted"/>
<dbReference type="RefSeq" id="YP_009031641.1">
    <property type="nucleotide sequence ID" value="NC_024139.1"/>
</dbReference>
<evidence type="ECO:0000256" key="1">
    <source>
        <dbReference type="SAM" id="Phobius"/>
    </source>
</evidence>
<reference evidence="2 3" key="1">
    <citation type="journal article" date="2014" name="Genome Announc.">
        <title>Complete Genome Sequences of Two Escherichia coli O157:H7 Phages Effective in Limiting Contamination of Food Products.</title>
        <authorList>
            <person name="Hong Y."/>
            <person name="Pan Y."/>
            <person name="Harman N.J."/>
            <person name="Ebner P.D."/>
        </authorList>
    </citation>
    <scope>NUCLEOTIDE SEQUENCE [LARGE SCALE GENOMIC DNA]</scope>
</reference>
<sequence>MEIIVIILAVMLFIVTFVSFAIMRRARELAEDITKLRGELAALKLQREALKLFVVQGSVEHTTEDFITYLKRYMGIK</sequence>
<name>A0A023MHG6_9CAUD</name>
<protein>
    <submittedName>
        <fullName evidence="2">Uncharacterized protein</fullName>
    </submittedName>
</protein>
<keyword evidence="1" id="KW-0812">Transmembrane</keyword>
<accession>A0A023MHG6</accession>
<dbReference type="KEGG" id="vg:19486987"/>
<evidence type="ECO:0000313" key="2">
    <source>
        <dbReference type="EMBL" id="AHN83452.1"/>
    </source>
</evidence>
<dbReference type="EMBL" id="KJ190157">
    <property type="protein sequence ID" value="AHN83452.1"/>
    <property type="molecule type" value="Genomic_DNA"/>
</dbReference>
<keyword evidence="1" id="KW-1133">Transmembrane helix</keyword>